<dbReference type="AlphaFoldDB" id="A0AAV6FP65"/>
<comment type="caution">
    <text evidence="2">The sequence shown here is derived from an EMBL/GenBank/DDBJ whole genome shotgun (WGS) entry which is preliminary data.</text>
</comment>
<gene>
    <name evidence="2" type="ORF">AALO_G00266200</name>
</gene>
<name>A0AAV6FP65_9TELE</name>
<evidence type="ECO:0000256" key="1">
    <source>
        <dbReference type="SAM" id="MobiDB-lite"/>
    </source>
</evidence>
<protein>
    <submittedName>
        <fullName evidence="2">Uncharacterized protein</fullName>
    </submittedName>
</protein>
<evidence type="ECO:0000313" key="3">
    <source>
        <dbReference type="Proteomes" id="UP000823561"/>
    </source>
</evidence>
<accession>A0AAV6FP65</accession>
<keyword evidence="3" id="KW-1185">Reference proteome</keyword>
<sequence length="84" mass="8925">MSSYGMAAGGQCPEPSPPKPTCCVSVADSYSTVNWPGWSAPDPEGDPLHLQKKCQIMIYSTMLPGETDANTLPLISSLKTLTHS</sequence>
<organism evidence="2 3">
    <name type="scientific">Alosa alosa</name>
    <name type="common">allis shad</name>
    <dbReference type="NCBI Taxonomy" id="278164"/>
    <lineage>
        <taxon>Eukaryota</taxon>
        <taxon>Metazoa</taxon>
        <taxon>Chordata</taxon>
        <taxon>Craniata</taxon>
        <taxon>Vertebrata</taxon>
        <taxon>Euteleostomi</taxon>
        <taxon>Actinopterygii</taxon>
        <taxon>Neopterygii</taxon>
        <taxon>Teleostei</taxon>
        <taxon>Clupei</taxon>
        <taxon>Clupeiformes</taxon>
        <taxon>Clupeoidei</taxon>
        <taxon>Clupeidae</taxon>
        <taxon>Alosa</taxon>
    </lineage>
</organism>
<dbReference type="EMBL" id="JADWDJ010000021">
    <property type="protein sequence ID" value="KAG5263566.1"/>
    <property type="molecule type" value="Genomic_DNA"/>
</dbReference>
<evidence type="ECO:0000313" key="2">
    <source>
        <dbReference type="EMBL" id="KAG5263566.1"/>
    </source>
</evidence>
<feature type="region of interest" description="Disordered" evidence="1">
    <location>
        <begin position="1"/>
        <end position="20"/>
    </location>
</feature>
<proteinExistence type="predicted"/>
<reference evidence="2" key="1">
    <citation type="submission" date="2020-10" db="EMBL/GenBank/DDBJ databases">
        <title>Chromosome-scale genome assembly of the Allis shad, Alosa alosa.</title>
        <authorList>
            <person name="Margot Z."/>
            <person name="Christophe K."/>
            <person name="Cabau C."/>
            <person name="Louis A."/>
            <person name="Berthelot C."/>
            <person name="Parey E."/>
            <person name="Roest Crollius H."/>
            <person name="Montfort J."/>
            <person name="Robinson-Rechavi M."/>
            <person name="Bucao C."/>
            <person name="Bouchez O."/>
            <person name="Gislard M."/>
            <person name="Lluch J."/>
            <person name="Milhes M."/>
            <person name="Lampietro C."/>
            <person name="Lopez Roques C."/>
            <person name="Donnadieu C."/>
            <person name="Braasch I."/>
            <person name="Desvignes T."/>
            <person name="Postlethwait J."/>
            <person name="Bobe J."/>
            <person name="Guiguen Y."/>
        </authorList>
    </citation>
    <scope>NUCLEOTIDE SEQUENCE</scope>
    <source>
        <strain evidence="2">M-15738</strain>
        <tissue evidence="2">Blood</tissue>
    </source>
</reference>
<dbReference type="Proteomes" id="UP000823561">
    <property type="component" value="Chromosome 21"/>
</dbReference>